<name>A0A0P9X367_PSEA0</name>
<dbReference type="SUPFAM" id="SSF53474">
    <property type="entry name" value="alpha/beta-Hydrolases"/>
    <property type="match status" value="1"/>
</dbReference>
<dbReference type="GO" id="GO:0052689">
    <property type="term" value="F:carboxylic ester hydrolase activity"/>
    <property type="evidence" value="ECO:0007669"/>
    <property type="project" value="TreeGrafter"/>
</dbReference>
<dbReference type="EMBL" id="LJQO01000526">
    <property type="protein sequence ID" value="KPX58538.1"/>
    <property type="molecule type" value="Genomic_DNA"/>
</dbReference>
<dbReference type="Gene3D" id="3.40.50.1820">
    <property type="entry name" value="alpha/beta hydrolase"/>
    <property type="match status" value="1"/>
</dbReference>
<evidence type="ECO:0000259" key="1">
    <source>
        <dbReference type="Pfam" id="PF12146"/>
    </source>
</evidence>
<comment type="caution">
    <text evidence="2">The sequence shown here is derived from an EMBL/GenBank/DDBJ whole genome shotgun (WGS) entry which is preliminary data.</text>
</comment>
<protein>
    <recommendedName>
        <fullName evidence="1">Serine aminopeptidase S33 domain-containing protein</fullName>
    </recommendedName>
</protein>
<reference evidence="2 3" key="1">
    <citation type="submission" date="2015-09" db="EMBL/GenBank/DDBJ databases">
        <title>Genome announcement of multiple Pseudomonas syringae strains.</title>
        <authorList>
            <person name="Thakur S."/>
            <person name="Wang P.W."/>
            <person name="Gong Y."/>
            <person name="Weir B.S."/>
            <person name="Guttman D.S."/>
        </authorList>
    </citation>
    <scope>NUCLEOTIDE SEQUENCE [LARGE SCALE GENOMIC DNA]</scope>
    <source>
        <strain evidence="2 3">ICMP7840</strain>
    </source>
</reference>
<dbReference type="AlphaFoldDB" id="A0A0P9X367"/>
<dbReference type="Pfam" id="PF12146">
    <property type="entry name" value="Hydrolase_4"/>
    <property type="match status" value="1"/>
</dbReference>
<dbReference type="PANTHER" id="PTHR43265:SF1">
    <property type="entry name" value="ESTERASE ESTD"/>
    <property type="match status" value="1"/>
</dbReference>
<accession>A0A0P9X367</accession>
<dbReference type="PATRIC" id="fig|251724.3.peg.1036"/>
<evidence type="ECO:0000313" key="2">
    <source>
        <dbReference type="EMBL" id="KPX58538.1"/>
    </source>
</evidence>
<feature type="domain" description="Serine aminopeptidase S33" evidence="1">
    <location>
        <begin position="502"/>
        <end position="704"/>
    </location>
</feature>
<gene>
    <name evidence="2" type="ORF">ALO53_04577</name>
</gene>
<sequence>MSQHRCVDADIGVLTAMTQQMIEQHDGHHRLGNRCGANADTRVVPAFGNDVGRIAIGIDRAPRRGDAGGWLERQMRNDRLAGGNAAENAARLIGQETQWGHLVAVLGAALCNAVETGTDLHALDRIDAHQRVCQLGVQTIKDRLAEAGHHAFCDHGDFRTDRVLITSQLVHVGFQLRHLVRVGAEKRVVFYRIPGLERDLDRAQLAHVAANDDALGCQVFLGNRPRCHAHGGFPCRTAAAAAVIANTVLVVVGVIGMSRTEQVLDSRIILGLLVCVADQQAYGGTCGFTLEDAGEDLDLIGLLTLRGMTAGAWLAPVQITLQVLQVQLQPRRAAVDDSDQRRAVAFAGGGDSEQLAESVAGHAGAPKNQPKNQIVKPSAPVYAGSRFSSSSNLLSRRASKRDSPHDGLAMLSGNSLLRVPNALRLLALPITLTLSLIAGTASAAAPSVVQRPITVDTENGKLYGTLLMPRSDKPVPVVLIIAGSGPTDRDGNNPEGGRNDSMKRLAVVLAKNNIASVRYDKRGVAASKAVTPDERNLSVERYVADVQLWARALKANPRLGQLILLGHSEGALVATLAAEKVGAAALISVAGTGRPVDQVLREQFQERLPPDLLQRSNQLLDELKAGKTDDNVPAELEVVFRPSVQPYLISLFRQDPAAAFAAVHIPALIVQGRNDIQVGVGDALLLQKARPDAELALIDGMNHVLRIVPDDLQQQLLSYRNPTQPLASEVTKRILAFIKALPQPGKKSDVR</sequence>
<dbReference type="InterPro" id="IPR053145">
    <property type="entry name" value="AB_hydrolase_Est10"/>
</dbReference>
<dbReference type="Proteomes" id="UP000050469">
    <property type="component" value="Unassembled WGS sequence"/>
</dbReference>
<dbReference type="InterPro" id="IPR022742">
    <property type="entry name" value="Hydrolase_4"/>
</dbReference>
<evidence type="ECO:0000313" key="3">
    <source>
        <dbReference type="Proteomes" id="UP000050469"/>
    </source>
</evidence>
<organism evidence="2 3">
    <name type="scientific">Pseudomonas amygdali pv. photiniae</name>
    <dbReference type="NCBI Taxonomy" id="251724"/>
    <lineage>
        <taxon>Bacteria</taxon>
        <taxon>Pseudomonadati</taxon>
        <taxon>Pseudomonadota</taxon>
        <taxon>Gammaproteobacteria</taxon>
        <taxon>Pseudomonadales</taxon>
        <taxon>Pseudomonadaceae</taxon>
        <taxon>Pseudomonas</taxon>
        <taxon>Pseudomonas amygdali</taxon>
    </lineage>
</organism>
<proteinExistence type="predicted"/>
<dbReference type="PANTHER" id="PTHR43265">
    <property type="entry name" value="ESTERASE ESTD"/>
    <property type="match status" value="1"/>
</dbReference>
<dbReference type="InterPro" id="IPR029058">
    <property type="entry name" value="AB_hydrolase_fold"/>
</dbReference>